<dbReference type="Pfam" id="PF06527">
    <property type="entry name" value="TniQ"/>
    <property type="match status" value="1"/>
</dbReference>
<evidence type="ECO:0000313" key="3">
    <source>
        <dbReference type="Proteomes" id="UP000814158"/>
    </source>
</evidence>
<evidence type="ECO:0000313" key="2">
    <source>
        <dbReference type="EMBL" id="MCF5544287.1"/>
    </source>
</evidence>
<comment type="caution">
    <text evidence="2">The sequence shown here is derived from an EMBL/GenBank/DDBJ whole genome shotgun (WGS) entry which is preliminary data.</text>
</comment>
<protein>
    <recommendedName>
        <fullName evidence="1">TniQ domain-containing protein</fullName>
    </recommendedName>
</protein>
<dbReference type="RefSeq" id="WP_122488455.1">
    <property type="nucleotide sequence ID" value="NZ_WKAT01000008.1"/>
</dbReference>
<dbReference type="Proteomes" id="UP000814158">
    <property type="component" value="Unassembled WGS sequence"/>
</dbReference>
<keyword evidence="3" id="KW-1185">Reference proteome</keyword>
<gene>
    <name evidence="2" type="ORF">GIV68_06010</name>
</gene>
<sequence>MSFSRGLPSPFYDETLTSWLYRISLKRRIAVRDRDLLLARPRVAWAGVNPIDEDLDFDFSTKYFQENSLCLRLDKQLVKCFFSSKSIALVTPGRRTHFCSLCLREDVAQGQMPGWRKSWCARDAIMCTLHGVDLSDLRVNPTFHKSWDAYVQSVQPSLALDPWLSINFQRLRKDLIQRVKVWSKRQNKRTLKLFCNLYGLFLLAPTYNHEAGVARFLFGRKPTRKYSQIVTFEDALLYGVELSDVQARFGSQMLAAYVLGGIQEKEIIKLRASCIRHRTAFPNIDEIIPMIHFGCATVADYEHLHSHLGKFVRKTGSKLDLLFARLEKNIGTRIFHNALRFGR</sequence>
<organism evidence="2 3">
    <name type="scientific">Pseudomonas salomonii</name>
    <dbReference type="NCBI Taxonomy" id="191391"/>
    <lineage>
        <taxon>Bacteria</taxon>
        <taxon>Pseudomonadati</taxon>
        <taxon>Pseudomonadota</taxon>
        <taxon>Gammaproteobacteria</taxon>
        <taxon>Pseudomonadales</taxon>
        <taxon>Pseudomonadaceae</taxon>
        <taxon>Pseudomonas</taxon>
    </lineage>
</organism>
<dbReference type="InterPro" id="IPR009492">
    <property type="entry name" value="TniQ"/>
</dbReference>
<dbReference type="EMBL" id="WKAT01000008">
    <property type="protein sequence ID" value="MCF5544287.1"/>
    <property type="molecule type" value="Genomic_DNA"/>
</dbReference>
<reference evidence="2 3" key="1">
    <citation type="submission" date="2019-11" db="EMBL/GenBank/DDBJ databases">
        <title>Epiphytic Pseudomonas syringae from cherry orchards.</title>
        <authorList>
            <person name="Hulin M.T."/>
        </authorList>
    </citation>
    <scope>NUCLEOTIDE SEQUENCE [LARGE SCALE GENOMIC DNA]</scope>
    <source>
        <strain evidence="2 3">PA-3-2A</strain>
    </source>
</reference>
<feature type="domain" description="TniQ" evidence="1">
    <location>
        <begin position="8"/>
        <end position="134"/>
    </location>
</feature>
<proteinExistence type="predicted"/>
<name>A0ABS9GI68_9PSED</name>
<accession>A0ABS9GI68</accession>
<evidence type="ECO:0000259" key="1">
    <source>
        <dbReference type="Pfam" id="PF06527"/>
    </source>
</evidence>